<accession>A0ABN3JXV2</accession>
<gene>
    <name evidence="2" type="ORF">GCM10010405_27450</name>
</gene>
<reference evidence="2 3" key="1">
    <citation type="journal article" date="2019" name="Int. J. Syst. Evol. Microbiol.">
        <title>The Global Catalogue of Microorganisms (GCM) 10K type strain sequencing project: providing services to taxonomists for standard genome sequencing and annotation.</title>
        <authorList>
            <consortium name="The Broad Institute Genomics Platform"/>
            <consortium name="The Broad Institute Genome Sequencing Center for Infectious Disease"/>
            <person name="Wu L."/>
            <person name="Ma J."/>
        </authorList>
    </citation>
    <scope>NUCLEOTIDE SEQUENCE [LARGE SCALE GENOMIC DNA]</scope>
    <source>
        <strain evidence="2 3">JCM 6305</strain>
    </source>
</reference>
<keyword evidence="3" id="KW-1185">Reference proteome</keyword>
<evidence type="ECO:0000313" key="3">
    <source>
        <dbReference type="Proteomes" id="UP001501638"/>
    </source>
</evidence>
<evidence type="ECO:0000256" key="1">
    <source>
        <dbReference type="SAM" id="MobiDB-lite"/>
    </source>
</evidence>
<evidence type="ECO:0008006" key="4">
    <source>
        <dbReference type="Google" id="ProtNLM"/>
    </source>
</evidence>
<dbReference type="Proteomes" id="UP001501638">
    <property type="component" value="Unassembled WGS sequence"/>
</dbReference>
<proteinExistence type="predicted"/>
<organism evidence="2 3">
    <name type="scientific">Streptomyces macrosporus</name>
    <dbReference type="NCBI Taxonomy" id="44032"/>
    <lineage>
        <taxon>Bacteria</taxon>
        <taxon>Bacillati</taxon>
        <taxon>Actinomycetota</taxon>
        <taxon>Actinomycetes</taxon>
        <taxon>Kitasatosporales</taxon>
        <taxon>Streptomycetaceae</taxon>
        <taxon>Streptomyces</taxon>
    </lineage>
</organism>
<feature type="compositionally biased region" description="Pro residues" evidence="1">
    <location>
        <begin position="245"/>
        <end position="257"/>
    </location>
</feature>
<evidence type="ECO:0000313" key="2">
    <source>
        <dbReference type="EMBL" id="GAA2442442.1"/>
    </source>
</evidence>
<feature type="region of interest" description="Disordered" evidence="1">
    <location>
        <begin position="236"/>
        <end position="262"/>
    </location>
</feature>
<sequence>MQFPPGDMVAAFGLHMHFQSLEQVLRERHPELAGRVLFDDSQGRMILKVLLSGTQSVGLAHLRVGHSIVWAVMGPVLNSEPSLWPLNTPNDVLVDAVHAHASAQLTGEPLPSPWRWNESEPSEMTELADLLDMRGVRVRRVVAGNGYFAYGPRHAPKLDVVDTREGAFLEAEFPEAFVRVSLKPTLGWLVDVHTPRWGGWGRVELAWCLRRTSSPTPGVPRTDVSVEELADLLGKGPEAWDTEPPWAPPEPAAPTSPKPRSAMQDSLFADLPVQNDVPEWMEEFPDLLDGFEESAPERRPGSLTPREITEAVLHQLTTLGFSDLVEGEAGIPIESEVFHIEWRSTTGKDLSAPEIQRLNGMAAAAGEELPKRLILITGGGLTRPAAEFADKAKAYAFHLDRTTGRLTALNSRAREASLPADTPGTRVLESW</sequence>
<name>A0ABN3JXV2_9ACTN</name>
<dbReference type="EMBL" id="BAAASZ010000020">
    <property type="protein sequence ID" value="GAA2442442.1"/>
    <property type="molecule type" value="Genomic_DNA"/>
</dbReference>
<protein>
    <recommendedName>
        <fullName evidence="4">Restriction endonuclease</fullName>
    </recommendedName>
</protein>
<comment type="caution">
    <text evidence="2">The sequence shown here is derived from an EMBL/GenBank/DDBJ whole genome shotgun (WGS) entry which is preliminary data.</text>
</comment>